<reference evidence="5 6" key="1">
    <citation type="submission" date="2020-09" db="EMBL/GenBank/DDBJ databases">
        <title>Echinicola sp. CAU 1574 isolated from sand of Sido Beach.</title>
        <authorList>
            <person name="Kim W."/>
        </authorList>
    </citation>
    <scope>NUCLEOTIDE SEQUENCE [LARGE SCALE GENOMIC DNA]</scope>
    <source>
        <strain evidence="5 6">CAU 1574</strain>
    </source>
</reference>
<dbReference type="SMART" id="SM00028">
    <property type="entry name" value="TPR"/>
    <property type="match status" value="5"/>
</dbReference>
<feature type="transmembrane region" description="Helical" evidence="3">
    <location>
        <begin position="306"/>
        <end position="326"/>
    </location>
</feature>
<evidence type="ECO:0000256" key="1">
    <source>
        <dbReference type="PROSITE-ProRule" id="PRU00339"/>
    </source>
</evidence>
<dbReference type="Proteomes" id="UP000647133">
    <property type="component" value="Unassembled WGS sequence"/>
</dbReference>
<accession>A0ABR9AJZ3</accession>
<feature type="coiled-coil region" evidence="2">
    <location>
        <begin position="339"/>
        <end position="374"/>
    </location>
</feature>
<dbReference type="Pfam" id="PF13424">
    <property type="entry name" value="TPR_12"/>
    <property type="match status" value="1"/>
</dbReference>
<dbReference type="SUPFAM" id="SSF46894">
    <property type="entry name" value="C-terminal effector domain of the bipartite response regulators"/>
    <property type="match status" value="1"/>
</dbReference>
<evidence type="ECO:0000313" key="5">
    <source>
        <dbReference type="EMBL" id="MBD8489076.1"/>
    </source>
</evidence>
<evidence type="ECO:0000256" key="3">
    <source>
        <dbReference type="SAM" id="Phobius"/>
    </source>
</evidence>
<keyword evidence="3" id="KW-1133">Transmembrane helix</keyword>
<keyword evidence="6" id="KW-1185">Reference proteome</keyword>
<keyword evidence="3" id="KW-0812">Transmembrane</keyword>
<keyword evidence="2" id="KW-0175">Coiled coil</keyword>
<comment type="caution">
    <text evidence="5">The sequence shown here is derived from an EMBL/GenBank/DDBJ whole genome shotgun (WGS) entry which is preliminary data.</text>
</comment>
<dbReference type="EMBL" id="JACYTQ010000003">
    <property type="protein sequence ID" value="MBD8489076.1"/>
    <property type="molecule type" value="Genomic_DNA"/>
</dbReference>
<dbReference type="Gene3D" id="1.25.40.10">
    <property type="entry name" value="Tetratricopeptide repeat domain"/>
    <property type="match status" value="1"/>
</dbReference>
<gene>
    <name evidence="5" type="ORF">IFO69_09990</name>
</gene>
<name>A0ABR9AJZ3_9BACT</name>
<evidence type="ECO:0000256" key="2">
    <source>
        <dbReference type="SAM" id="Coils"/>
    </source>
</evidence>
<organism evidence="5 6">
    <name type="scientific">Echinicola arenosa</name>
    <dbReference type="NCBI Taxonomy" id="2774144"/>
    <lineage>
        <taxon>Bacteria</taxon>
        <taxon>Pseudomonadati</taxon>
        <taxon>Bacteroidota</taxon>
        <taxon>Cytophagia</taxon>
        <taxon>Cytophagales</taxon>
        <taxon>Cyclobacteriaceae</taxon>
        <taxon>Echinicola</taxon>
    </lineage>
</organism>
<dbReference type="InterPro" id="IPR016032">
    <property type="entry name" value="Sig_transdc_resp-reg_C-effctor"/>
</dbReference>
<dbReference type="InterPro" id="IPR036388">
    <property type="entry name" value="WH-like_DNA-bd_sf"/>
</dbReference>
<dbReference type="RefSeq" id="WP_192009967.1">
    <property type="nucleotide sequence ID" value="NZ_JACYTQ010000003.1"/>
</dbReference>
<dbReference type="InterPro" id="IPR000792">
    <property type="entry name" value="Tscrpt_reg_LuxR_C"/>
</dbReference>
<dbReference type="InterPro" id="IPR019734">
    <property type="entry name" value="TPR_rpt"/>
</dbReference>
<evidence type="ECO:0000259" key="4">
    <source>
        <dbReference type="SMART" id="SM00421"/>
    </source>
</evidence>
<dbReference type="SUPFAM" id="SSF48452">
    <property type="entry name" value="TPR-like"/>
    <property type="match status" value="2"/>
</dbReference>
<dbReference type="PANTHER" id="PTHR10098">
    <property type="entry name" value="RAPSYN-RELATED"/>
    <property type="match status" value="1"/>
</dbReference>
<feature type="repeat" description="TPR" evidence="1">
    <location>
        <begin position="116"/>
        <end position="149"/>
    </location>
</feature>
<feature type="domain" description="HTH luxR-type" evidence="4">
    <location>
        <begin position="454"/>
        <end position="514"/>
    </location>
</feature>
<evidence type="ECO:0000313" key="6">
    <source>
        <dbReference type="Proteomes" id="UP000647133"/>
    </source>
</evidence>
<protein>
    <submittedName>
        <fullName evidence="5">Tetratricopeptide repeat protein</fullName>
    </submittedName>
</protein>
<dbReference type="SMART" id="SM00421">
    <property type="entry name" value="HTH_LUXR"/>
    <property type="match status" value="1"/>
</dbReference>
<keyword evidence="1" id="KW-0802">TPR repeat</keyword>
<dbReference type="Gene3D" id="1.10.10.10">
    <property type="entry name" value="Winged helix-like DNA-binding domain superfamily/Winged helix DNA-binding domain"/>
    <property type="match status" value="1"/>
</dbReference>
<dbReference type="PROSITE" id="PS50005">
    <property type="entry name" value="TPR"/>
    <property type="match status" value="1"/>
</dbReference>
<proteinExistence type="predicted"/>
<keyword evidence="3" id="KW-0472">Membrane</keyword>
<dbReference type="InterPro" id="IPR011990">
    <property type="entry name" value="TPR-like_helical_dom_sf"/>
</dbReference>
<dbReference type="PANTHER" id="PTHR10098:SF108">
    <property type="entry name" value="TETRATRICOPEPTIDE REPEAT PROTEIN 28"/>
    <property type="match status" value="1"/>
</dbReference>
<sequence length="514" mass="59374">MSKAQSIAKRNPEQAFVMATEILEKQQINGADTIIGRAQLIRGKVLLQFGLYQPASEALYEAEHLFETAKQTLNLAQVNNVLGEVYYKIKTPEDAVARHEKALSIYQNLKNREGEAETKSFIGGMYEKMGNYPKALAHQREALKIFEELGLQSQKAFVRENIGSIFEDLEQYDSAYFNFQKAYILNMAAGDSLRLVSNLNNLGDVFRKTRKPEKGLTYSQMAAEMSARLGFLDQQNSAIVDISKAYAEMRDYENAYIFLEQSRQLSEMVYSEESARQIAIQEAQNHLYTKNQQINQLEQMREFDAMVKWLLVFLVALMCVLGWVIFNRQKLKIKSNKEMLKQQEEILQVKEQLIATEKENRQLLELKMETEEQAHSKSLTAQTLHLIDKNQMLEGIQVKLKSILEENPKDQKKKIRNLIKEIDFNFSHDTDWDDFKLNFEKVHQDFFKNIQQKTGGLTPAEMKLASLMRLNLSSKEIASSLGISMDSLRISRYRLRKKLNIEKGDSLQQFILCI</sequence>